<dbReference type="Pfam" id="PF01613">
    <property type="entry name" value="Flavin_Reduct"/>
    <property type="match status" value="1"/>
</dbReference>
<evidence type="ECO:0000313" key="3">
    <source>
        <dbReference type="EMBL" id="ALE03746.1"/>
    </source>
</evidence>
<dbReference type="SUPFAM" id="SSF50475">
    <property type="entry name" value="FMN-binding split barrel"/>
    <property type="match status" value="1"/>
</dbReference>
<dbReference type="AlphaFoldDB" id="A0A0M4L792"/>
<keyword evidence="4" id="KW-1185">Reference proteome</keyword>
<dbReference type="KEGG" id="banc:PU02_0932"/>
<dbReference type="PANTHER" id="PTHR30466:SF1">
    <property type="entry name" value="FMN REDUCTASE (NADH) RUTF"/>
    <property type="match status" value="1"/>
</dbReference>
<keyword evidence="3" id="KW-0503">Monooxygenase</keyword>
<gene>
    <name evidence="3" type="ORF">PU02_0932</name>
</gene>
<dbReference type="SMART" id="SM00903">
    <property type="entry name" value="Flavin_Reduct"/>
    <property type="match status" value="1"/>
</dbReference>
<keyword evidence="1" id="KW-0560">Oxidoreductase</keyword>
<protein>
    <submittedName>
        <fullName evidence="3">4-hydroxyphenylacetate 3-monooxygenase, reductase component</fullName>
    </submittedName>
</protein>
<dbReference type="Proteomes" id="UP000057213">
    <property type="component" value="Chromosome"/>
</dbReference>
<dbReference type="GO" id="GO:0004497">
    <property type="term" value="F:monooxygenase activity"/>
    <property type="evidence" value="ECO:0007669"/>
    <property type="project" value="UniProtKB-KW"/>
</dbReference>
<dbReference type="Gene3D" id="2.30.110.10">
    <property type="entry name" value="Electron Transport, Fmn-binding Protein, Chain A"/>
    <property type="match status" value="1"/>
</dbReference>
<dbReference type="GO" id="GO:0042602">
    <property type="term" value="F:riboflavin reductase (NADPH) activity"/>
    <property type="evidence" value="ECO:0007669"/>
    <property type="project" value="TreeGrafter"/>
</dbReference>
<dbReference type="STRING" id="1318743.PU02_0932"/>
<feature type="domain" description="Flavin reductase like" evidence="2">
    <location>
        <begin position="27"/>
        <end position="174"/>
    </location>
</feature>
<reference evidence="3 4" key="1">
    <citation type="journal article" date="2015" name="Genome Announc.">
        <title>Complete Genome Sequence of Bartonella ancashensis Strain 20.00, Isolated from the Blood of a Patient with Verruga Peruana.</title>
        <authorList>
            <person name="Hang J."/>
            <person name="Mullins K.E."/>
            <person name="Clifford R.J."/>
            <person name="Onmus-Leone F."/>
            <person name="Yang Y."/>
            <person name="Jiang J."/>
            <person name="Leguia M."/>
            <person name="Kasper M.R."/>
            <person name="Maguina C."/>
            <person name="Lesho E.P."/>
            <person name="Jarman R.G."/>
            <person name="Richards A.L."/>
            <person name="Blazes D."/>
        </authorList>
    </citation>
    <scope>NUCLEOTIDE SEQUENCE [LARGE SCALE GENOMIC DNA]</scope>
    <source>
        <strain evidence="3 4">20.00</strain>
    </source>
</reference>
<proteinExistence type="predicted"/>
<accession>A0A0M4L792</accession>
<dbReference type="InterPro" id="IPR012349">
    <property type="entry name" value="Split_barrel_FMN-bd"/>
</dbReference>
<dbReference type="PATRIC" id="fig|1318743.3.peg.946"/>
<evidence type="ECO:0000313" key="4">
    <source>
        <dbReference type="Proteomes" id="UP000057213"/>
    </source>
</evidence>
<evidence type="ECO:0000259" key="2">
    <source>
        <dbReference type="SMART" id="SM00903"/>
    </source>
</evidence>
<dbReference type="GO" id="GO:0010181">
    <property type="term" value="F:FMN binding"/>
    <property type="evidence" value="ECO:0007669"/>
    <property type="project" value="InterPro"/>
</dbReference>
<sequence length="177" mass="19461">MSDCAIDSTHEFQKTPPVSSQEYRDTMSYFAGAVHIITTNGIGGKRGVTISACCSLSDDPPTLLVCLMRHNAGNKLFVKNGNFCVNSLAGKHQLLADIFSGCSGLTQQERFNLAKWRILKTGAPILLDALASLDCKLICWHEYATHYILVGEVVATNHSKNEDSLIYLNRSYHSLPL</sequence>
<dbReference type="GO" id="GO:0006208">
    <property type="term" value="P:pyrimidine nucleobase catabolic process"/>
    <property type="evidence" value="ECO:0007669"/>
    <property type="project" value="TreeGrafter"/>
</dbReference>
<dbReference type="EMBL" id="CP010401">
    <property type="protein sequence ID" value="ALE03746.1"/>
    <property type="molecule type" value="Genomic_DNA"/>
</dbReference>
<name>A0A0M4L792_9HYPH</name>
<evidence type="ECO:0000256" key="1">
    <source>
        <dbReference type="ARBA" id="ARBA00023002"/>
    </source>
</evidence>
<dbReference type="InterPro" id="IPR050268">
    <property type="entry name" value="NADH-dep_flavin_reductase"/>
</dbReference>
<organism evidence="3 4">
    <name type="scientific">Bartonella ancashensis</name>
    <dbReference type="NCBI Taxonomy" id="1318743"/>
    <lineage>
        <taxon>Bacteria</taxon>
        <taxon>Pseudomonadati</taxon>
        <taxon>Pseudomonadota</taxon>
        <taxon>Alphaproteobacteria</taxon>
        <taxon>Hyphomicrobiales</taxon>
        <taxon>Bartonellaceae</taxon>
        <taxon>Bartonella</taxon>
    </lineage>
</organism>
<dbReference type="PANTHER" id="PTHR30466">
    <property type="entry name" value="FLAVIN REDUCTASE"/>
    <property type="match status" value="1"/>
</dbReference>
<dbReference type="InterPro" id="IPR002563">
    <property type="entry name" value="Flavin_Rdtase-like_dom"/>
</dbReference>